<dbReference type="PANTHER" id="PTHR10099">
    <property type="entry name" value="PHOSPHORIBOSYLFORMYLGLYCINAMIDINE SYNTHASE"/>
    <property type="match status" value="1"/>
</dbReference>
<organism evidence="1">
    <name type="scientific">mine drainage metagenome</name>
    <dbReference type="NCBI Taxonomy" id="410659"/>
    <lineage>
        <taxon>unclassified sequences</taxon>
        <taxon>metagenomes</taxon>
        <taxon>ecological metagenomes</taxon>
    </lineage>
</organism>
<reference evidence="1" key="2">
    <citation type="journal article" date="2014" name="ISME J.">
        <title>Microbial stratification in low pH oxic and suboxic macroscopic growths along an acid mine drainage.</title>
        <authorList>
            <person name="Mendez-Garcia C."/>
            <person name="Mesa V."/>
            <person name="Sprenger R.R."/>
            <person name="Richter M."/>
            <person name="Diez M.S."/>
            <person name="Solano J."/>
            <person name="Bargiela R."/>
            <person name="Golyshina O.V."/>
            <person name="Manteca A."/>
            <person name="Ramos J.L."/>
            <person name="Gallego J.R."/>
            <person name="Llorente I."/>
            <person name="Martins Dos Santos V.A."/>
            <person name="Jensen O.N."/>
            <person name="Pelaez A.I."/>
            <person name="Sanchez J."/>
            <person name="Ferrer M."/>
        </authorList>
    </citation>
    <scope>NUCLEOTIDE SEQUENCE</scope>
</reference>
<dbReference type="GO" id="GO:0006164">
    <property type="term" value="P:purine nucleotide biosynthetic process"/>
    <property type="evidence" value="ECO:0007669"/>
    <property type="project" value="TreeGrafter"/>
</dbReference>
<reference evidence="1" key="1">
    <citation type="submission" date="2013-08" db="EMBL/GenBank/DDBJ databases">
        <authorList>
            <person name="Mendez C."/>
            <person name="Richter M."/>
            <person name="Ferrer M."/>
            <person name="Sanchez J."/>
        </authorList>
    </citation>
    <scope>NUCLEOTIDE SEQUENCE</scope>
</reference>
<sequence length="192" mass="21437">AARLMNSSGKELMNFVEDSKPIVGTCNGFQVLAEAGFLPDLDGNKERSMVLSVNESGKFECRTTYFKFSNNNPIMKNTLREGQILQAPVAHKEGQVRFLNEEILNEVRENGQIIFRYSNGDGTSDSYPWNPNGSVDSIAGLSNRDGNVIGLMPHPERAFDIFNMSGHEREGSYSTGREFFNAVLKYIKNKSI</sequence>
<dbReference type="InterPro" id="IPR029062">
    <property type="entry name" value="Class_I_gatase-like"/>
</dbReference>
<dbReference type="GO" id="GO:0005737">
    <property type="term" value="C:cytoplasm"/>
    <property type="evidence" value="ECO:0007669"/>
    <property type="project" value="TreeGrafter"/>
</dbReference>
<proteinExistence type="predicted"/>
<dbReference type="GO" id="GO:0004642">
    <property type="term" value="F:phosphoribosylformylglycinamidine synthase activity"/>
    <property type="evidence" value="ECO:0007669"/>
    <property type="project" value="TreeGrafter"/>
</dbReference>
<gene>
    <name evidence="1" type="ORF">B1A_00950</name>
</gene>
<dbReference type="EMBL" id="AUZX01000721">
    <property type="protein sequence ID" value="EQD80375.1"/>
    <property type="molecule type" value="Genomic_DNA"/>
</dbReference>
<dbReference type="AlphaFoldDB" id="T1DED6"/>
<evidence type="ECO:0000313" key="1">
    <source>
        <dbReference type="EMBL" id="EQD80375.1"/>
    </source>
</evidence>
<dbReference type="PROSITE" id="PS51273">
    <property type="entry name" value="GATASE_TYPE_1"/>
    <property type="match status" value="1"/>
</dbReference>
<name>T1DED6_9ZZZZ</name>
<protein>
    <submittedName>
        <fullName evidence="1">Phosphoribosylformylglycinamidine synthase I</fullName>
    </submittedName>
</protein>
<dbReference type="PANTHER" id="PTHR10099:SF1">
    <property type="entry name" value="PHOSPHORIBOSYLFORMYLGLYCINAMIDINE SYNTHASE"/>
    <property type="match status" value="1"/>
</dbReference>
<dbReference type="Gene3D" id="3.40.50.880">
    <property type="match status" value="1"/>
</dbReference>
<dbReference type="Pfam" id="PF13507">
    <property type="entry name" value="GATase_5"/>
    <property type="match status" value="1"/>
</dbReference>
<dbReference type="SUPFAM" id="SSF52317">
    <property type="entry name" value="Class I glutamine amidotransferase-like"/>
    <property type="match status" value="1"/>
</dbReference>
<comment type="caution">
    <text evidence="1">The sequence shown here is derived from an EMBL/GenBank/DDBJ whole genome shotgun (WGS) entry which is preliminary data.</text>
</comment>
<accession>T1DED6</accession>
<feature type="non-terminal residue" evidence="1">
    <location>
        <position position="1"/>
    </location>
</feature>
<dbReference type="SMART" id="SM01211">
    <property type="entry name" value="GATase_5"/>
    <property type="match status" value="1"/>
</dbReference>